<dbReference type="EMBL" id="CP011387">
    <property type="protein sequence ID" value="ANE43364.1"/>
    <property type="molecule type" value="Genomic_DNA"/>
</dbReference>
<dbReference type="InterPro" id="IPR036388">
    <property type="entry name" value="WH-like_DNA-bd_sf"/>
</dbReference>
<dbReference type="InterPro" id="IPR049874">
    <property type="entry name" value="ROK_cs"/>
</dbReference>
<dbReference type="Proteomes" id="UP000077363">
    <property type="component" value="Chromosome"/>
</dbReference>
<name>A0A172T8U5_9DEIO</name>
<dbReference type="PANTHER" id="PTHR18964">
    <property type="entry name" value="ROK (REPRESSOR, ORF, KINASE) FAMILY"/>
    <property type="match status" value="1"/>
</dbReference>
<sequence>MSEPVHATLDLAAIRAQHTLLLLGLLWQGERARVDIARELGLSRSAISSMVSELMAVGLVQEVGTRGSGTAGRRATLLALNDRAACLLAIDLGKSHARVDLLDLRCRTLATRQVPHDIGLGPAATCALLASLSAAVLGDAGITRAAVALAGVGVPGPVDQSTGQMVQPPNMHGWDGENVRARLEGTLGVGVQVDNDANLGALAEARFGAHRGAVDLIYVKVATGIGAGVLLGGRLHRGVRGGAGEIGHISINEQGSQQTGSSLSESHGDLESYAAARVVVALAARLRAEGVPTTLPDPATLSDLLAHANTDPLARAVWEDCGHHLGVAVSTALNLFNPEAVVIGGRLSQAGDVFLNAVQRSALSRTMRINAERTRIELSTLGSEAGVLGAGAMLLDHLFTPQGLRHLYAISAYTAAQNAAHAPAQAAAPSALTAPTASSPVPSPQAASLQVPTSAVTVPAAASRAPPEVRADAQPVSRAPPGQV</sequence>
<dbReference type="PATRIC" id="fig|1182568.3.peg.1215"/>
<dbReference type="AlphaFoldDB" id="A0A172T8U5"/>
<protein>
    <submittedName>
        <fullName evidence="3">ROK family transcriptional regulator</fullName>
    </submittedName>
</protein>
<feature type="compositionally biased region" description="Low complexity" evidence="2">
    <location>
        <begin position="431"/>
        <end position="466"/>
    </location>
</feature>
<dbReference type="KEGG" id="dpu:SU48_05835"/>
<dbReference type="Pfam" id="PF00480">
    <property type="entry name" value="ROK"/>
    <property type="match status" value="1"/>
</dbReference>
<dbReference type="Gene3D" id="1.10.10.10">
    <property type="entry name" value="Winged helix-like DNA-binding domain superfamily/Winged helix DNA-binding domain"/>
    <property type="match status" value="1"/>
</dbReference>
<keyword evidence="4" id="KW-1185">Reference proteome</keyword>
<evidence type="ECO:0000313" key="4">
    <source>
        <dbReference type="Proteomes" id="UP000077363"/>
    </source>
</evidence>
<dbReference type="SUPFAM" id="SSF46785">
    <property type="entry name" value="Winged helix' DNA-binding domain"/>
    <property type="match status" value="1"/>
</dbReference>
<organism evidence="3 4">
    <name type="scientific">Deinococcus puniceus</name>
    <dbReference type="NCBI Taxonomy" id="1182568"/>
    <lineage>
        <taxon>Bacteria</taxon>
        <taxon>Thermotogati</taxon>
        <taxon>Deinococcota</taxon>
        <taxon>Deinococci</taxon>
        <taxon>Deinococcales</taxon>
        <taxon>Deinococcaceae</taxon>
        <taxon>Deinococcus</taxon>
    </lineage>
</organism>
<dbReference type="RefSeq" id="WP_064014427.1">
    <property type="nucleotide sequence ID" value="NZ_CP011387.1"/>
</dbReference>
<dbReference type="STRING" id="1182568.SU48_05835"/>
<dbReference type="InterPro" id="IPR000600">
    <property type="entry name" value="ROK"/>
</dbReference>
<evidence type="ECO:0000256" key="2">
    <source>
        <dbReference type="SAM" id="MobiDB-lite"/>
    </source>
</evidence>
<accession>A0A172T8U5</accession>
<proteinExistence type="inferred from homology"/>
<dbReference type="OrthoDB" id="9796533at2"/>
<dbReference type="SUPFAM" id="SSF53067">
    <property type="entry name" value="Actin-like ATPase domain"/>
    <property type="match status" value="1"/>
</dbReference>
<dbReference type="PROSITE" id="PS01125">
    <property type="entry name" value="ROK"/>
    <property type="match status" value="1"/>
</dbReference>
<evidence type="ECO:0000256" key="1">
    <source>
        <dbReference type="ARBA" id="ARBA00006479"/>
    </source>
</evidence>
<dbReference type="InterPro" id="IPR036390">
    <property type="entry name" value="WH_DNA-bd_sf"/>
</dbReference>
<reference evidence="3 4" key="1">
    <citation type="submission" date="2015-01" db="EMBL/GenBank/DDBJ databases">
        <title>Deinococcus puniceus/DY1/ whole genome sequencing.</title>
        <authorList>
            <person name="Kim M.K."/>
            <person name="Srinivasan S."/>
            <person name="Lee J.-J."/>
        </authorList>
    </citation>
    <scope>NUCLEOTIDE SEQUENCE [LARGE SCALE GENOMIC DNA]</scope>
    <source>
        <strain evidence="3 4">DY1</strain>
    </source>
</reference>
<dbReference type="InterPro" id="IPR043129">
    <property type="entry name" value="ATPase_NBD"/>
</dbReference>
<dbReference type="Gene3D" id="3.30.420.40">
    <property type="match status" value="2"/>
</dbReference>
<gene>
    <name evidence="3" type="ORF">SU48_05835</name>
</gene>
<evidence type="ECO:0000313" key="3">
    <source>
        <dbReference type="EMBL" id="ANE43364.1"/>
    </source>
</evidence>
<comment type="similarity">
    <text evidence="1">Belongs to the ROK (NagC/XylR) family.</text>
</comment>
<feature type="region of interest" description="Disordered" evidence="2">
    <location>
        <begin position="431"/>
        <end position="484"/>
    </location>
</feature>
<dbReference type="PANTHER" id="PTHR18964:SF173">
    <property type="entry name" value="GLUCOKINASE"/>
    <property type="match status" value="1"/>
</dbReference>